<gene>
    <name evidence="2" type="ORF">XM47_15120</name>
</gene>
<dbReference type="InterPro" id="IPR023214">
    <property type="entry name" value="HAD_sf"/>
</dbReference>
<dbReference type="SFLD" id="SFLDS00003">
    <property type="entry name" value="Haloacid_Dehalogenase"/>
    <property type="match status" value="1"/>
</dbReference>
<dbReference type="OrthoDB" id="9773910at2"/>
<proteinExistence type="predicted"/>
<dbReference type="Pfam" id="PF00702">
    <property type="entry name" value="Hydrolase"/>
    <property type="match status" value="1"/>
</dbReference>
<keyword evidence="3" id="KW-1185">Reference proteome</keyword>
<dbReference type="CDD" id="cd01427">
    <property type="entry name" value="HAD_like"/>
    <property type="match status" value="1"/>
</dbReference>
<dbReference type="InterPro" id="IPR006439">
    <property type="entry name" value="HAD-SF_hydro_IA"/>
</dbReference>
<evidence type="ECO:0000313" key="2">
    <source>
        <dbReference type="EMBL" id="KMT64322.1"/>
    </source>
</evidence>
<dbReference type="NCBIfam" id="TIGR01509">
    <property type="entry name" value="HAD-SF-IA-v3"/>
    <property type="match status" value="1"/>
</dbReference>
<organism evidence="2 3">
    <name type="scientific">Catenovulum maritimum</name>
    <dbReference type="NCBI Taxonomy" id="1513271"/>
    <lineage>
        <taxon>Bacteria</taxon>
        <taxon>Pseudomonadati</taxon>
        <taxon>Pseudomonadota</taxon>
        <taxon>Gammaproteobacteria</taxon>
        <taxon>Alteromonadales</taxon>
        <taxon>Alteromonadaceae</taxon>
        <taxon>Catenovulum</taxon>
    </lineage>
</organism>
<dbReference type="NCBIfam" id="NF011564">
    <property type="entry name" value="PRK14988.1"/>
    <property type="match status" value="1"/>
</dbReference>
<dbReference type="EMBL" id="LAZL01000027">
    <property type="protein sequence ID" value="KMT64322.1"/>
    <property type="molecule type" value="Genomic_DNA"/>
</dbReference>
<dbReference type="RefSeq" id="WP_048694302.1">
    <property type="nucleotide sequence ID" value="NZ_KQ130499.1"/>
</dbReference>
<dbReference type="Proteomes" id="UP000037600">
    <property type="component" value="Unassembled WGS sequence"/>
</dbReference>
<reference evidence="2 3" key="1">
    <citation type="submission" date="2015-04" db="EMBL/GenBank/DDBJ databases">
        <title>Draft Genome Sequence of the Novel Agar-Digesting Marine Bacterium Q1.</title>
        <authorList>
            <person name="Li Y."/>
            <person name="Li D."/>
            <person name="Chen G."/>
            <person name="Du Z."/>
        </authorList>
    </citation>
    <scope>NUCLEOTIDE SEQUENCE [LARGE SCALE GENOMIC DNA]</scope>
    <source>
        <strain evidence="2 3">Q1</strain>
    </source>
</reference>
<dbReference type="InterPro" id="IPR050155">
    <property type="entry name" value="HAD-like_hydrolase_sf"/>
</dbReference>
<evidence type="ECO:0008006" key="4">
    <source>
        <dbReference type="Google" id="ProtNLM"/>
    </source>
</evidence>
<dbReference type="PATRIC" id="fig|1513271.3.peg.3113"/>
<dbReference type="PANTHER" id="PTHR43434">
    <property type="entry name" value="PHOSPHOGLYCOLATE PHOSPHATASE"/>
    <property type="match status" value="1"/>
</dbReference>
<evidence type="ECO:0000256" key="1">
    <source>
        <dbReference type="SAM" id="Coils"/>
    </source>
</evidence>
<dbReference type="GO" id="GO:0006281">
    <property type="term" value="P:DNA repair"/>
    <property type="evidence" value="ECO:0007669"/>
    <property type="project" value="TreeGrafter"/>
</dbReference>
<dbReference type="PRINTS" id="PR00413">
    <property type="entry name" value="HADHALOGNASE"/>
</dbReference>
<protein>
    <recommendedName>
        <fullName evidence="4">HAD family hydrolase</fullName>
    </recommendedName>
</protein>
<comment type="caution">
    <text evidence="2">The sequence shown here is derived from an EMBL/GenBank/DDBJ whole genome shotgun (WGS) entry which is preliminary data.</text>
</comment>
<name>A0A0J8GND0_9ALTE</name>
<keyword evidence="1" id="KW-0175">Coiled coil</keyword>
<dbReference type="PANTHER" id="PTHR43434:SF3">
    <property type="entry name" value="GMP_IMP NUCLEOTIDASE YRFG"/>
    <property type="match status" value="1"/>
</dbReference>
<dbReference type="InterPro" id="IPR036412">
    <property type="entry name" value="HAD-like_sf"/>
</dbReference>
<feature type="coiled-coil region" evidence="1">
    <location>
        <begin position="41"/>
        <end position="91"/>
    </location>
</feature>
<sequence length="222" mass="26347">MLQWQDIDTVLLDMDGTLLDLHFDNHFWLEHLPKRYSQIHNLSEESVRENLKRQYAKLQGQLKWYCFDYWAKELNLDIVELKREVSHLIQIRQSTPEFLTALRKAGKQVILLTNSHPDGMTLKFEKTQLHDYFDRLISTHEYGYSKESLELWQAVQADLKFDKARTLFVDDSLPILHKAQEFGIQHLVAIKNPDSQQASREIKEFEAIEDYWQMIKALEELG</sequence>
<dbReference type="SFLD" id="SFLDG01129">
    <property type="entry name" value="C1.5:_HAD__Beta-PGM__Phosphata"/>
    <property type="match status" value="1"/>
</dbReference>
<dbReference type="GO" id="GO:0005829">
    <property type="term" value="C:cytosol"/>
    <property type="evidence" value="ECO:0007669"/>
    <property type="project" value="TreeGrafter"/>
</dbReference>
<evidence type="ECO:0000313" key="3">
    <source>
        <dbReference type="Proteomes" id="UP000037600"/>
    </source>
</evidence>
<dbReference type="AlphaFoldDB" id="A0A0J8GND0"/>
<dbReference type="STRING" id="1513271.XM47_15120"/>
<dbReference type="SUPFAM" id="SSF56784">
    <property type="entry name" value="HAD-like"/>
    <property type="match status" value="1"/>
</dbReference>
<dbReference type="GO" id="GO:0008967">
    <property type="term" value="F:phosphoglycolate phosphatase activity"/>
    <property type="evidence" value="ECO:0007669"/>
    <property type="project" value="TreeGrafter"/>
</dbReference>
<accession>A0A0J8GND0</accession>
<dbReference type="Gene3D" id="3.40.50.1000">
    <property type="entry name" value="HAD superfamily/HAD-like"/>
    <property type="match status" value="1"/>
</dbReference>